<name>A0A3S2Z739_9PROT</name>
<comment type="caution">
    <text evidence="2">The sequence shown here is derived from an EMBL/GenBank/DDBJ whole genome shotgun (WGS) entry which is preliminary data.</text>
</comment>
<dbReference type="InterPro" id="IPR015947">
    <property type="entry name" value="PUA-like_sf"/>
</dbReference>
<evidence type="ECO:0000259" key="1">
    <source>
        <dbReference type="PROSITE" id="PS51787"/>
    </source>
</evidence>
<dbReference type="Pfam" id="PF02190">
    <property type="entry name" value="LON_substr_bdg"/>
    <property type="match status" value="1"/>
</dbReference>
<accession>A0A3S2Z739</accession>
<proteinExistence type="predicted"/>
<sequence>MSVFDPTAEDLPEDLPIFPLTGVLLLPRAQLPLNVFEPRYLNMITDALGEGRMIGMIQPRVPRDFVQGREDDEDEEDDLEITDMDREQPAIFPVGCAGRITQFEETDDGRLLINLRGIARFKVTEEMPMRDGYRRVQADWSDYLGDLTEHDEATPLDKERLFASLKPYFEAQEIQANWDAVHDTPSERLINSLSMICPFEALEKQALLEAPTLKDRLDVLTSLVEMAVLETTHEESGRQ</sequence>
<dbReference type="AlphaFoldDB" id="A0A3S2Z739"/>
<keyword evidence="3" id="KW-1185">Reference proteome</keyword>
<dbReference type="InterPro" id="IPR003111">
    <property type="entry name" value="Lon_prtase_N"/>
</dbReference>
<dbReference type="PROSITE" id="PS51787">
    <property type="entry name" value="LON_N"/>
    <property type="match status" value="1"/>
</dbReference>
<organism evidence="2 3">
    <name type="scientific">Hwanghaeella grinnelliae</name>
    <dbReference type="NCBI Taxonomy" id="2500179"/>
    <lineage>
        <taxon>Bacteria</taxon>
        <taxon>Pseudomonadati</taxon>
        <taxon>Pseudomonadota</taxon>
        <taxon>Alphaproteobacteria</taxon>
        <taxon>Rhodospirillales</taxon>
        <taxon>Rhodospirillaceae</taxon>
        <taxon>Hwanghaeella</taxon>
    </lineage>
</organism>
<feature type="domain" description="Lon N-terminal" evidence="1">
    <location>
        <begin position="15"/>
        <end position="228"/>
    </location>
</feature>
<dbReference type="InterPro" id="IPR046336">
    <property type="entry name" value="Lon_prtase_N_sf"/>
</dbReference>
<dbReference type="OrthoDB" id="9806457at2"/>
<evidence type="ECO:0000313" key="2">
    <source>
        <dbReference type="EMBL" id="RVU36157.1"/>
    </source>
</evidence>
<gene>
    <name evidence="2" type="ORF">EOI86_13100</name>
</gene>
<dbReference type="PANTHER" id="PTHR46732:SF8">
    <property type="entry name" value="ATP-DEPENDENT PROTEASE LA (LON) DOMAIN PROTEIN"/>
    <property type="match status" value="1"/>
</dbReference>
<evidence type="ECO:0000313" key="3">
    <source>
        <dbReference type="Proteomes" id="UP000287447"/>
    </source>
</evidence>
<dbReference type="RefSeq" id="WP_127765633.1">
    <property type="nucleotide sequence ID" value="NZ_SADE01000002.1"/>
</dbReference>
<dbReference type="Gene3D" id="2.30.130.40">
    <property type="entry name" value="LON domain-like"/>
    <property type="match status" value="1"/>
</dbReference>
<protein>
    <submittedName>
        <fullName evidence="2">Peptidase S16</fullName>
    </submittedName>
</protein>
<dbReference type="Proteomes" id="UP000287447">
    <property type="component" value="Unassembled WGS sequence"/>
</dbReference>
<dbReference type="PANTHER" id="PTHR46732">
    <property type="entry name" value="ATP-DEPENDENT PROTEASE LA (LON) DOMAIN PROTEIN"/>
    <property type="match status" value="1"/>
</dbReference>
<reference evidence="3" key="1">
    <citation type="submission" date="2019-01" db="EMBL/GenBank/DDBJ databases">
        <title>Gri0909 isolated from a small marine red alga.</title>
        <authorList>
            <person name="Kim J."/>
            <person name="Jeong S.E."/>
            <person name="Jeon C.O."/>
        </authorList>
    </citation>
    <scope>NUCLEOTIDE SEQUENCE [LARGE SCALE GENOMIC DNA]</scope>
    <source>
        <strain evidence="3">Gri0909</strain>
    </source>
</reference>
<dbReference type="SMART" id="SM00464">
    <property type="entry name" value="LON"/>
    <property type="match status" value="1"/>
</dbReference>
<dbReference type="EMBL" id="SADE01000002">
    <property type="protein sequence ID" value="RVU36157.1"/>
    <property type="molecule type" value="Genomic_DNA"/>
</dbReference>
<dbReference type="SUPFAM" id="SSF88697">
    <property type="entry name" value="PUA domain-like"/>
    <property type="match status" value="1"/>
</dbReference>